<dbReference type="RefSeq" id="WP_065688996.1">
    <property type="nucleotide sequence ID" value="NZ_LXKT01000029.1"/>
</dbReference>
<evidence type="ECO:0000313" key="2">
    <source>
        <dbReference type="Proteomes" id="UP000093451"/>
    </source>
</evidence>
<dbReference type="Proteomes" id="UP000093451">
    <property type="component" value="Unassembled WGS sequence"/>
</dbReference>
<evidence type="ECO:0000313" key="1">
    <source>
        <dbReference type="EMBL" id="OCJ32659.1"/>
    </source>
</evidence>
<dbReference type="AlphaFoldDB" id="A0AB36EBG0"/>
<sequence length="376" mass="41894">MNWWHHYNRFCGDGFSEFWDSHLNAGSKVLFIVGLGFDPRALRQLDAISRVADGAALTCVAINFEAGFTGDAQSANLREQNKRGLERLFADELDIRDLEPNDNDGIRSISRNTIRLLGDIDLSGFSDVVVDISSLPRIIYLTILNSVLGSLVQTEAIHPLASRTNLHVIFAESAALDAKIVKKELEPELAAIQGLSIRLDEEAADAWPKIWFPVLGEGNREALERIHMQINPADVCPVLPLQTRNARRSDDIVRDIGELLFDRFKVDPRDLIYATEDNPFQLYRNLLAAMDRYEDSLIELGGVRFILSPLSSKGLSVGALLACFENRNRAKPDGFNVRTGFAYIETSRYEAGALSGTEEGLPVSLWLTGSCYDPQR</sequence>
<proteinExistence type="predicted"/>
<accession>A0AB36EBG0</accession>
<reference evidence="1 2" key="1">
    <citation type="journal article" date="2016" name="PeerJ">
        <title>Gall-ID: tools for genotyping gall-causing phytopathogenic bacteria.</title>
        <authorList>
            <person name="Davis E.W.II."/>
            <person name="Weisberg A.J."/>
            <person name="Tabima J.F."/>
            <person name="Grunwald N.J."/>
            <person name="Chang J.H."/>
        </authorList>
    </citation>
    <scope>NUCLEOTIDE SEQUENCE [LARGE SCALE GENOMIC DNA]</scope>
    <source>
        <strain evidence="1 2">N2/73</strain>
    </source>
</reference>
<name>A0AB36EBG0_AGRTU</name>
<comment type="caution">
    <text evidence="1">The sequence shown here is derived from an EMBL/GenBank/DDBJ whole genome shotgun (WGS) entry which is preliminary data.</text>
</comment>
<gene>
    <name evidence="1" type="ORF">A6U91_20885</name>
</gene>
<dbReference type="EMBL" id="LXKT01000029">
    <property type="protein sequence ID" value="OCJ32659.1"/>
    <property type="molecule type" value="Genomic_DNA"/>
</dbReference>
<organism evidence="1 2">
    <name type="scientific">Agrobacterium tumefaciens</name>
    <dbReference type="NCBI Taxonomy" id="358"/>
    <lineage>
        <taxon>Bacteria</taxon>
        <taxon>Pseudomonadati</taxon>
        <taxon>Pseudomonadota</taxon>
        <taxon>Alphaproteobacteria</taxon>
        <taxon>Hyphomicrobiales</taxon>
        <taxon>Rhizobiaceae</taxon>
        <taxon>Rhizobium/Agrobacterium group</taxon>
        <taxon>Agrobacterium</taxon>
        <taxon>Agrobacterium tumefaciens complex</taxon>
    </lineage>
</organism>
<protein>
    <submittedName>
        <fullName evidence="1">Uncharacterized protein</fullName>
    </submittedName>
</protein>